<dbReference type="PRINTS" id="PR00723">
    <property type="entry name" value="SUBTILISIN"/>
</dbReference>
<evidence type="ECO:0000256" key="4">
    <source>
        <dbReference type="ARBA" id="ARBA00022825"/>
    </source>
</evidence>
<evidence type="ECO:0000256" key="6">
    <source>
        <dbReference type="RuleBase" id="RU003355"/>
    </source>
</evidence>
<sequence length="433" mass="43951">MLSACGSTLTPGTSSAVRYDQVTTVPLQAGDTRASIETATGGKVLTWQDGGCGTGEGACAAMVGLPAQTSLGTQSLAQTLARRLGRAVRVEHNRDAFSIGEKTTAGMEGSRVVWAGGSRVVWAGGSRVVWAGGSRVVWAGGTYTPVPENSGTWAQIQLQSAQDKAARLGEGVTVAVIDTGIDLTHPAFQGALTDPSTWQDYVGGDVTPQEEGVYGEGGYGHGTNVAGIVLQVAPLAKIMPIRVLGSDGSGDLSSVVQAIYWAADHGANVINLSLGTTQDSDSVKAAIRAVSARNVLVVSSAGNEDQDKITYPAAYAGDLQGVLSVGSVDAQDVKSEFSNYSGKLKVVTPGESVYAPAPENTMAAWSGTSMSSPMAAGALALALGQGNVSAAGLIGKLTGSADSVDGIAANRDYRGKLGSGRLNVSAFVTAAVQ</sequence>
<gene>
    <name evidence="8" type="ORF">GCM10008939_10060</name>
</gene>
<dbReference type="InterPro" id="IPR023827">
    <property type="entry name" value="Peptidase_S8_Asp-AS"/>
</dbReference>
<feature type="active site" description="Charge relay system" evidence="5">
    <location>
        <position position="221"/>
    </location>
</feature>
<dbReference type="PROSITE" id="PS00138">
    <property type="entry name" value="SUBTILASE_SER"/>
    <property type="match status" value="1"/>
</dbReference>
<evidence type="ECO:0000256" key="1">
    <source>
        <dbReference type="ARBA" id="ARBA00011073"/>
    </source>
</evidence>
<evidence type="ECO:0000256" key="2">
    <source>
        <dbReference type="ARBA" id="ARBA00022670"/>
    </source>
</evidence>
<keyword evidence="4 5" id="KW-0720">Serine protease</keyword>
<evidence type="ECO:0000313" key="8">
    <source>
        <dbReference type="EMBL" id="GGJ67738.1"/>
    </source>
</evidence>
<reference evidence="8" key="1">
    <citation type="journal article" date="2014" name="Int. J. Syst. Evol. Microbiol.">
        <title>Complete genome sequence of Corynebacterium casei LMG S-19264T (=DSM 44701T), isolated from a smear-ripened cheese.</title>
        <authorList>
            <consortium name="US DOE Joint Genome Institute (JGI-PGF)"/>
            <person name="Walter F."/>
            <person name="Albersmeier A."/>
            <person name="Kalinowski J."/>
            <person name="Ruckert C."/>
        </authorList>
    </citation>
    <scope>NUCLEOTIDE SEQUENCE</scope>
    <source>
        <strain evidence="8">JCM 14371</strain>
    </source>
</reference>
<dbReference type="Gene3D" id="3.40.50.200">
    <property type="entry name" value="Peptidase S8/S53 domain"/>
    <property type="match status" value="1"/>
</dbReference>
<dbReference type="PROSITE" id="PS00136">
    <property type="entry name" value="SUBTILASE_ASP"/>
    <property type="match status" value="1"/>
</dbReference>
<dbReference type="InterPro" id="IPR015500">
    <property type="entry name" value="Peptidase_S8_subtilisin-rel"/>
</dbReference>
<evidence type="ECO:0000256" key="3">
    <source>
        <dbReference type="ARBA" id="ARBA00022801"/>
    </source>
</evidence>
<dbReference type="EMBL" id="BMOE01000002">
    <property type="protein sequence ID" value="GGJ67738.1"/>
    <property type="molecule type" value="Genomic_DNA"/>
</dbReference>
<dbReference type="Pfam" id="PF00082">
    <property type="entry name" value="Peptidase_S8"/>
    <property type="match status" value="1"/>
</dbReference>
<evidence type="ECO:0000256" key="5">
    <source>
        <dbReference type="PROSITE-ProRule" id="PRU01240"/>
    </source>
</evidence>
<feature type="active site" description="Charge relay system" evidence="5">
    <location>
        <position position="178"/>
    </location>
</feature>
<dbReference type="GO" id="GO:0006508">
    <property type="term" value="P:proteolysis"/>
    <property type="evidence" value="ECO:0007669"/>
    <property type="project" value="UniProtKB-KW"/>
</dbReference>
<evidence type="ECO:0000313" key="9">
    <source>
        <dbReference type="Proteomes" id="UP000635726"/>
    </source>
</evidence>
<evidence type="ECO:0000259" key="7">
    <source>
        <dbReference type="Pfam" id="PF00082"/>
    </source>
</evidence>
<feature type="domain" description="Peptidase S8/S53" evidence="7">
    <location>
        <begin position="169"/>
        <end position="384"/>
    </location>
</feature>
<keyword evidence="9" id="KW-1185">Reference proteome</keyword>
<keyword evidence="2 5" id="KW-0645">Protease</keyword>
<dbReference type="InterPro" id="IPR000209">
    <property type="entry name" value="Peptidase_S8/S53_dom"/>
</dbReference>
<protein>
    <submittedName>
        <fullName evidence="8">Serine protease</fullName>
    </submittedName>
</protein>
<feature type="active site" description="Charge relay system" evidence="5">
    <location>
        <position position="369"/>
    </location>
</feature>
<comment type="similarity">
    <text evidence="1 5 6">Belongs to the peptidase S8 family.</text>
</comment>
<keyword evidence="3 5" id="KW-0378">Hydrolase</keyword>
<organism evidence="8 9">
    <name type="scientific">Deinococcus aquiradiocola</name>
    <dbReference type="NCBI Taxonomy" id="393059"/>
    <lineage>
        <taxon>Bacteria</taxon>
        <taxon>Thermotogati</taxon>
        <taxon>Deinococcota</taxon>
        <taxon>Deinococci</taxon>
        <taxon>Deinococcales</taxon>
        <taxon>Deinococcaceae</taxon>
        <taxon>Deinococcus</taxon>
    </lineage>
</organism>
<dbReference type="InterPro" id="IPR051048">
    <property type="entry name" value="Peptidase_S8/S53_subtilisin"/>
</dbReference>
<dbReference type="SUPFAM" id="SSF52743">
    <property type="entry name" value="Subtilisin-like"/>
    <property type="match status" value="1"/>
</dbReference>
<dbReference type="GO" id="GO:0004252">
    <property type="term" value="F:serine-type endopeptidase activity"/>
    <property type="evidence" value="ECO:0007669"/>
    <property type="project" value="UniProtKB-UniRule"/>
</dbReference>
<reference evidence="8" key="2">
    <citation type="submission" date="2020-09" db="EMBL/GenBank/DDBJ databases">
        <authorList>
            <person name="Sun Q."/>
            <person name="Ohkuma M."/>
        </authorList>
    </citation>
    <scope>NUCLEOTIDE SEQUENCE</scope>
    <source>
        <strain evidence="8">JCM 14371</strain>
    </source>
</reference>
<dbReference type="PANTHER" id="PTHR43399:SF4">
    <property type="entry name" value="CELL WALL-ASSOCIATED PROTEASE"/>
    <property type="match status" value="1"/>
</dbReference>
<proteinExistence type="inferred from homology"/>
<dbReference type="Proteomes" id="UP000635726">
    <property type="component" value="Unassembled WGS sequence"/>
</dbReference>
<name>A0A917UM93_9DEIO</name>
<dbReference type="InterPro" id="IPR023828">
    <property type="entry name" value="Peptidase_S8_Ser-AS"/>
</dbReference>
<accession>A0A917UM93</accession>
<comment type="caution">
    <text evidence="8">The sequence shown here is derived from an EMBL/GenBank/DDBJ whole genome shotgun (WGS) entry which is preliminary data.</text>
</comment>
<dbReference type="AlphaFoldDB" id="A0A917UM93"/>
<dbReference type="PROSITE" id="PS51892">
    <property type="entry name" value="SUBTILASE"/>
    <property type="match status" value="1"/>
</dbReference>
<dbReference type="PANTHER" id="PTHR43399">
    <property type="entry name" value="SUBTILISIN-RELATED"/>
    <property type="match status" value="1"/>
</dbReference>
<dbReference type="InterPro" id="IPR036852">
    <property type="entry name" value="Peptidase_S8/S53_dom_sf"/>
</dbReference>